<proteinExistence type="predicted"/>
<reference evidence="1 2" key="1">
    <citation type="submission" date="2023-10" db="EMBL/GenBank/DDBJ databases">
        <title>Draft genome sequence of Xylaria bambusicola isolate GMP-LS, the root and basal stem rot pathogen of sugarcane in Indonesia.</title>
        <authorList>
            <person name="Selvaraj P."/>
            <person name="Muralishankar V."/>
            <person name="Muruganantham S."/>
            <person name="Sp S."/>
            <person name="Haryani S."/>
            <person name="Lau K.J.X."/>
            <person name="Naqvi N.I."/>
        </authorList>
    </citation>
    <scope>NUCLEOTIDE SEQUENCE [LARGE SCALE GENOMIC DNA]</scope>
    <source>
        <strain evidence="1">GMP-LS</strain>
    </source>
</reference>
<gene>
    <name evidence="1" type="ORF">RRF57_009920</name>
</gene>
<organism evidence="1 2">
    <name type="scientific">Xylaria bambusicola</name>
    <dbReference type="NCBI Taxonomy" id="326684"/>
    <lineage>
        <taxon>Eukaryota</taxon>
        <taxon>Fungi</taxon>
        <taxon>Dikarya</taxon>
        <taxon>Ascomycota</taxon>
        <taxon>Pezizomycotina</taxon>
        <taxon>Sordariomycetes</taxon>
        <taxon>Xylariomycetidae</taxon>
        <taxon>Xylariales</taxon>
        <taxon>Xylariaceae</taxon>
        <taxon>Xylaria</taxon>
    </lineage>
</organism>
<comment type="caution">
    <text evidence="1">The sequence shown here is derived from an EMBL/GenBank/DDBJ whole genome shotgun (WGS) entry which is preliminary data.</text>
</comment>
<dbReference type="Proteomes" id="UP001305414">
    <property type="component" value="Unassembled WGS sequence"/>
</dbReference>
<protein>
    <submittedName>
        <fullName evidence="1">Uncharacterized protein</fullName>
    </submittedName>
</protein>
<evidence type="ECO:0000313" key="1">
    <source>
        <dbReference type="EMBL" id="KAK5634206.1"/>
    </source>
</evidence>
<evidence type="ECO:0000313" key="2">
    <source>
        <dbReference type="Proteomes" id="UP001305414"/>
    </source>
</evidence>
<keyword evidence="2" id="KW-1185">Reference proteome</keyword>
<sequence length="107" mass="11778">MEMKEASLQFQPINEGIKLVSPLKEGGSRAFASFIMLEGRNHQRNSTEHHASDLEARHCCSGASIRNEEEYSSAGNTVKDLLSRTFAINIAMYPAPGTWIALIVLGE</sequence>
<accession>A0AAN7ZCC5</accession>
<dbReference type="AlphaFoldDB" id="A0AAN7ZCC5"/>
<name>A0AAN7ZCC5_9PEZI</name>
<dbReference type="EMBL" id="JAWHQM010000039">
    <property type="protein sequence ID" value="KAK5634206.1"/>
    <property type="molecule type" value="Genomic_DNA"/>
</dbReference>